<evidence type="ECO:0000259" key="1">
    <source>
        <dbReference type="PROSITE" id="PS50994"/>
    </source>
</evidence>
<dbReference type="Proteomes" id="UP000677228">
    <property type="component" value="Unassembled WGS sequence"/>
</dbReference>
<evidence type="ECO:0000313" key="4">
    <source>
        <dbReference type="Proteomes" id="UP000682733"/>
    </source>
</evidence>
<sequence>MMSELFKKIGVTHLYSTPYHPMTNGQIERYNATMDSKIPALSNDNRTNWDEQLPFVTFNYNTSIHATTGQIPYELMHGRSPILPFDQQTPTITLSQDPEHIPKLEQHVSTLTGQARNNIRQQQTKYKQYYDRHRSNPLYKGGDLVLIKVLNRRNKFDIRHEGPFRVIQQLGWKTYIVKHVQQPTIVRQMSNFHRLRERSSTFNHHDRYYYVSPLEKLDRISKRFTPKKVDKNNELKELCENGKCTKFEPSTFKYFYINETTPDDILNDLIDYAHHIKCYTIDTEDQMKGPGIPSDPALIQIEFIHEQDPSIIILIETLHLPSESSFKFIKIKELYTIYDEEMCEDGQIMGDEQNEEVLELFPVHYIDYELEIHEQDQNLGTDDELEQKSSINNEQEGVHVSDEPAELININDSDDDSLPDAMKLHFPSPRVVHVSNELQEKINNYKPSQTMNNKYQYEPLTKNQKKNQKRYNRYRFEVIRYLYKRFTINDVKTILTQMNILW</sequence>
<name>A0A8S2QSN0_9BILA</name>
<dbReference type="InterPro" id="IPR001584">
    <property type="entry name" value="Integrase_cat-core"/>
</dbReference>
<dbReference type="EMBL" id="CAJNOK010019962">
    <property type="protein sequence ID" value="CAF1308734.1"/>
    <property type="molecule type" value="Genomic_DNA"/>
</dbReference>
<evidence type="ECO:0000313" key="3">
    <source>
        <dbReference type="EMBL" id="CAF4116250.1"/>
    </source>
</evidence>
<dbReference type="InterPro" id="IPR050951">
    <property type="entry name" value="Retrovirus_Pol_polyprotein"/>
</dbReference>
<dbReference type="Proteomes" id="UP000682733">
    <property type="component" value="Unassembled WGS sequence"/>
</dbReference>
<evidence type="ECO:0000313" key="2">
    <source>
        <dbReference type="EMBL" id="CAF1308734.1"/>
    </source>
</evidence>
<dbReference type="PROSITE" id="PS50994">
    <property type="entry name" value="INTEGRASE"/>
    <property type="match status" value="1"/>
</dbReference>
<organism evidence="3 4">
    <name type="scientific">Didymodactylos carnosus</name>
    <dbReference type="NCBI Taxonomy" id="1234261"/>
    <lineage>
        <taxon>Eukaryota</taxon>
        <taxon>Metazoa</taxon>
        <taxon>Spiralia</taxon>
        <taxon>Gnathifera</taxon>
        <taxon>Rotifera</taxon>
        <taxon>Eurotatoria</taxon>
        <taxon>Bdelloidea</taxon>
        <taxon>Philodinida</taxon>
        <taxon>Philodinidae</taxon>
        <taxon>Didymodactylos</taxon>
    </lineage>
</organism>
<dbReference type="AlphaFoldDB" id="A0A8S2QSN0"/>
<reference evidence="3" key="1">
    <citation type="submission" date="2021-02" db="EMBL/GenBank/DDBJ databases">
        <authorList>
            <person name="Nowell W R."/>
        </authorList>
    </citation>
    <scope>NUCLEOTIDE SEQUENCE</scope>
</reference>
<dbReference type="InterPro" id="IPR036397">
    <property type="entry name" value="RNaseH_sf"/>
</dbReference>
<dbReference type="SUPFAM" id="SSF53098">
    <property type="entry name" value="Ribonuclease H-like"/>
    <property type="match status" value="1"/>
</dbReference>
<dbReference type="EMBL" id="CAJOBA010041550">
    <property type="protein sequence ID" value="CAF4116250.1"/>
    <property type="molecule type" value="Genomic_DNA"/>
</dbReference>
<comment type="caution">
    <text evidence="3">The sequence shown here is derived from an EMBL/GenBank/DDBJ whole genome shotgun (WGS) entry which is preliminary data.</text>
</comment>
<protein>
    <recommendedName>
        <fullName evidence="1">Integrase catalytic domain-containing protein</fullName>
    </recommendedName>
</protein>
<feature type="non-terminal residue" evidence="3">
    <location>
        <position position="1"/>
    </location>
</feature>
<dbReference type="Gene3D" id="3.30.420.10">
    <property type="entry name" value="Ribonuclease H-like superfamily/Ribonuclease H"/>
    <property type="match status" value="1"/>
</dbReference>
<gene>
    <name evidence="2" type="ORF">OVA965_LOCUS28881</name>
    <name evidence="3" type="ORF">TMI583_LOCUS29645</name>
</gene>
<proteinExistence type="predicted"/>
<dbReference type="GO" id="GO:0015074">
    <property type="term" value="P:DNA integration"/>
    <property type="evidence" value="ECO:0007669"/>
    <property type="project" value="InterPro"/>
</dbReference>
<dbReference type="PANTHER" id="PTHR37984">
    <property type="entry name" value="PROTEIN CBG26694"/>
    <property type="match status" value="1"/>
</dbReference>
<dbReference type="InterPro" id="IPR012337">
    <property type="entry name" value="RNaseH-like_sf"/>
</dbReference>
<dbReference type="GO" id="GO:0003676">
    <property type="term" value="F:nucleic acid binding"/>
    <property type="evidence" value="ECO:0007669"/>
    <property type="project" value="InterPro"/>
</dbReference>
<dbReference type="PANTHER" id="PTHR37984:SF5">
    <property type="entry name" value="PROTEIN NYNRIN-LIKE"/>
    <property type="match status" value="1"/>
</dbReference>
<accession>A0A8S2QSN0</accession>
<feature type="domain" description="Integrase catalytic" evidence="1">
    <location>
        <begin position="1"/>
        <end position="80"/>
    </location>
</feature>